<organism evidence="1 2">
    <name type="scientific">Gossypium darwinii</name>
    <name type="common">Darwin's cotton</name>
    <name type="synonym">Gossypium barbadense var. darwinii</name>
    <dbReference type="NCBI Taxonomy" id="34276"/>
    <lineage>
        <taxon>Eukaryota</taxon>
        <taxon>Viridiplantae</taxon>
        <taxon>Streptophyta</taxon>
        <taxon>Embryophyta</taxon>
        <taxon>Tracheophyta</taxon>
        <taxon>Spermatophyta</taxon>
        <taxon>Magnoliopsida</taxon>
        <taxon>eudicotyledons</taxon>
        <taxon>Gunneridae</taxon>
        <taxon>Pentapetalae</taxon>
        <taxon>rosids</taxon>
        <taxon>malvids</taxon>
        <taxon>Malvales</taxon>
        <taxon>Malvaceae</taxon>
        <taxon>Malvoideae</taxon>
        <taxon>Gossypium</taxon>
    </lineage>
</organism>
<reference evidence="1 2" key="1">
    <citation type="submission" date="2019-06" db="EMBL/GenBank/DDBJ databases">
        <title>WGS assembly of Gossypium darwinii.</title>
        <authorList>
            <person name="Chen Z.J."/>
            <person name="Sreedasyam A."/>
            <person name="Ando A."/>
            <person name="Song Q."/>
            <person name="De L."/>
            <person name="Hulse-Kemp A."/>
            <person name="Ding M."/>
            <person name="Ye W."/>
            <person name="Kirkbride R."/>
            <person name="Jenkins J."/>
            <person name="Plott C."/>
            <person name="Lovell J."/>
            <person name="Lin Y.-M."/>
            <person name="Vaughn R."/>
            <person name="Liu B."/>
            <person name="Li W."/>
            <person name="Simpson S."/>
            <person name="Scheffler B."/>
            <person name="Saski C."/>
            <person name="Grover C."/>
            <person name="Hu G."/>
            <person name="Conover J."/>
            <person name="Carlson J."/>
            <person name="Shu S."/>
            <person name="Boston L."/>
            <person name="Williams M."/>
            <person name="Peterson D."/>
            <person name="Mcgee K."/>
            <person name="Jones D."/>
            <person name="Wendel J."/>
            <person name="Stelly D."/>
            <person name="Grimwood J."/>
            <person name="Schmutz J."/>
        </authorList>
    </citation>
    <scope>NUCLEOTIDE SEQUENCE [LARGE SCALE GENOMIC DNA]</scope>
    <source>
        <strain evidence="1">1808015.09</strain>
    </source>
</reference>
<accession>A0A5D2EBB8</accession>
<evidence type="ECO:0000313" key="2">
    <source>
        <dbReference type="Proteomes" id="UP000323506"/>
    </source>
</evidence>
<proteinExistence type="predicted"/>
<sequence length="110" mass="11984">MAGRGDTQIAVHRTIAISGGQRCARVGIEPRFKACSKAKTLPILESAKRTAREALRLSGQGTISGRCLVNGGKKGFFFHFGVNLQTSLGMRRLGMRYGRRGRGEHRCGTH</sequence>
<keyword evidence="2" id="KW-1185">Reference proteome</keyword>
<name>A0A5D2EBB8_GOSDA</name>
<evidence type="ECO:0000313" key="1">
    <source>
        <dbReference type="EMBL" id="TYG90763.1"/>
    </source>
</evidence>
<protein>
    <submittedName>
        <fullName evidence="1">Uncharacterized protein</fullName>
    </submittedName>
</protein>
<gene>
    <name evidence="1" type="ORF">ES288_A12G208600v1</name>
</gene>
<dbReference type="EMBL" id="CM017699">
    <property type="protein sequence ID" value="TYG90763.1"/>
    <property type="molecule type" value="Genomic_DNA"/>
</dbReference>
<dbReference type="Proteomes" id="UP000323506">
    <property type="component" value="Chromosome A12"/>
</dbReference>
<dbReference type="AlphaFoldDB" id="A0A5D2EBB8"/>